<dbReference type="EMBL" id="WMJY01000008">
    <property type="protein sequence ID" value="MTH29274.1"/>
    <property type="molecule type" value="Genomic_DNA"/>
</dbReference>
<keyword evidence="1" id="KW-0732">Signal</keyword>
<name>A0A7K1GM21_9FLAO</name>
<gene>
    <name evidence="2" type="ORF">GJV77_04975</name>
</gene>
<keyword evidence="3" id="KW-1185">Reference proteome</keyword>
<evidence type="ECO:0008006" key="4">
    <source>
        <dbReference type="Google" id="ProtNLM"/>
    </source>
</evidence>
<reference evidence="2 3" key="1">
    <citation type="journal article" date="2006" name="Int. J. Syst. Evol. Microbiol.">
        <title>Myroides pelagicus sp. nov., isolated from seawater in Thailand.</title>
        <authorList>
            <person name="Yoon J."/>
            <person name="Maneerat S."/>
            <person name="Kawai F."/>
            <person name="Yokota A."/>
        </authorList>
    </citation>
    <scope>NUCLEOTIDE SEQUENCE [LARGE SCALE GENOMIC DNA]</scope>
    <source>
        <strain evidence="2 3">SM1T</strain>
    </source>
</reference>
<dbReference type="OrthoDB" id="830908at2"/>
<feature type="signal peptide" evidence="1">
    <location>
        <begin position="1"/>
        <end position="18"/>
    </location>
</feature>
<organism evidence="2 3">
    <name type="scientific">Myroides pelagicus</name>
    <dbReference type="NCBI Taxonomy" id="270914"/>
    <lineage>
        <taxon>Bacteria</taxon>
        <taxon>Pseudomonadati</taxon>
        <taxon>Bacteroidota</taxon>
        <taxon>Flavobacteriia</taxon>
        <taxon>Flavobacteriales</taxon>
        <taxon>Flavobacteriaceae</taxon>
        <taxon>Myroides</taxon>
    </lineage>
</organism>
<dbReference type="AlphaFoldDB" id="A0A7K1GM21"/>
<sequence length="887" mass="101351">MIKRLLPAVVLSSLAAQAQVAKDTIFTTRYNTPVEKSLALNYTPYNAEKKTIQPLNTYTLENDQLIIKGQGIVSNSKTISYNGKVSYFTPDGKEQMSYMYNEEGEPTNAVSHNIFTGETYQASFRENSSGSLENGKVIQYVNGVYYLGEAEQGIFKQFEYINPASPKEKINFTFDEEGRVTSSQTFDANGNEIEKMNYQDGSPYTGTMSYLAEQDYVFAQTVTYEAGELIAQKHYYSNGQLKSEMKVEGTTKTETYYNKNGEVLGTYTADMTNGYEENYDGQVIYFYDNSTRDIISQIYEYNKGTIVKFTNFYTTTDKNTIQSIITYDAETSNPSHTVYYDKDGKELGNLTYDGYSPQDGTSYEENEIVTYKNGVIISKKVYYPNTKQLIEEQKDNLSIYYAKDGKELGRLTYKADEYYGSSIPYNGTSYLHYGGIFSSVIKYEKGLTTYVAEYETSQGTPPFQLVQETFYSNNTETKKVSYFTNGKVKEVQLLEQDYYNTTPSKSTYYDLKGKEIGTYDYNTNTGVKYEYYSDKQIKSIEKFNAGVATYAKVYIPVEAIAYLSSEDGQEIKYFLAYEIDFNKEGIFYDAQGNIVTKTTYKDGAPYNGKTHILDEYTLTVTPYVNGKKEGKETLSYTYDGSNSPYAINHYEAGELVREETYEYDQLTSITDYKDGLKNGLSQTYNSEGNLLSSMEYKAGEPYNGVLTTDYWQYTSEETYESGKKTKTIYRTADEDKKILAEEYFTNPNTSERKIYDVSGKLMLHYRITNGMLNGTYLNYEDGKLIHQATIKDGILESGQVALRALDYVYDYYSDTEEINEYTVLDYKKNKLKLSIYKAENDELLYNMDAKINKANQALDPILSKKIVPTKLFPHSQFNTDVEESYEG</sequence>
<evidence type="ECO:0000313" key="3">
    <source>
        <dbReference type="Proteomes" id="UP000488936"/>
    </source>
</evidence>
<dbReference type="RefSeq" id="WP_155035254.1">
    <property type="nucleotide sequence ID" value="NZ_JAYMMG010000027.1"/>
</dbReference>
<dbReference type="SUPFAM" id="SSF82185">
    <property type="entry name" value="Histone H3 K4-specific methyltransferase SET7/9 N-terminal domain"/>
    <property type="match status" value="1"/>
</dbReference>
<evidence type="ECO:0000313" key="2">
    <source>
        <dbReference type="EMBL" id="MTH29274.1"/>
    </source>
</evidence>
<dbReference type="Proteomes" id="UP000488936">
    <property type="component" value="Unassembled WGS sequence"/>
</dbReference>
<proteinExistence type="predicted"/>
<feature type="chain" id="PRO_5029537541" description="Toxin-antitoxin system YwqK family antitoxin" evidence="1">
    <location>
        <begin position="19"/>
        <end position="887"/>
    </location>
</feature>
<evidence type="ECO:0000256" key="1">
    <source>
        <dbReference type="SAM" id="SignalP"/>
    </source>
</evidence>
<accession>A0A7K1GM21</accession>
<protein>
    <recommendedName>
        <fullName evidence="4">Toxin-antitoxin system YwqK family antitoxin</fullName>
    </recommendedName>
</protein>
<comment type="caution">
    <text evidence="2">The sequence shown here is derived from an EMBL/GenBank/DDBJ whole genome shotgun (WGS) entry which is preliminary data.</text>
</comment>